<dbReference type="NCBIfam" id="TIGR02937">
    <property type="entry name" value="sigma70-ECF"/>
    <property type="match status" value="1"/>
</dbReference>
<evidence type="ECO:0000256" key="3">
    <source>
        <dbReference type="ARBA" id="ARBA00023082"/>
    </source>
</evidence>
<dbReference type="NCBIfam" id="TIGR02983">
    <property type="entry name" value="SigE-fam_strep"/>
    <property type="match status" value="1"/>
</dbReference>
<dbReference type="CDD" id="cd06171">
    <property type="entry name" value="Sigma70_r4"/>
    <property type="match status" value="1"/>
</dbReference>
<dbReference type="Pfam" id="PF08281">
    <property type="entry name" value="Sigma70_r4_2"/>
    <property type="match status" value="1"/>
</dbReference>
<dbReference type="AlphaFoldDB" id="A0A3B0ADD3"/>
<keyword evidence="2" id="KW-0805">Transcription regulation</keyword>
<dbReference type="GO" id="GO:0006352">
    <property type="term" value="P:DNA-templated transcription initiation"/>
    <property type="evidence" value="ECO:0007669"/>
    <property type="project" value="InterPro"/>
</dbReference>
<dbReference type="InterPro" id="IPR013249">
    <property type="entry name" value="RNA_pol_sigma70_r4_t2"/>
</dbReference>
<keyword evidence="4" id="KW-0238">DNA-binding</keyword>
<comment type="similarity">
    <text evidence="1">Belongs to the sigma-70 factor family. ECF subfamily.</text>
</comment>
<keyword evidence="5" id="KW-0804">Transcription</keyword>
<accession>A0A3B0ADD3</accession>
<evidence type="ECO:0000256" key="1">
    <source>
        <dbReference type="ARBA" id="ARBA00010641"/>
    </source>
</evidence>
<feature type="compositionally biased region" description="Basic and acidic residues" evidence="6">
    <location>
        <begin position="1"/>
        <end position="14"/>
    </location>
</feature>
<dbReference type="GO" id="GO:0003677">
    <property type="term" value="F:DNA binding"/>
    <property type="evidence" value="ECO:0007669"/>
    <property type="project" value="UniProtKB-KW"/>
</dbReference>
<dbReference type="InterPro" id="IPR014284">
    <property type="entry name" value="RNA_pol_sigma-70_dom"/>
</dbReference>
<dbReference type="Gene3D" id="1.10.10.10">
    <property type="entry name" value="Winged helix-like DNA-binding domain superfamily/Winged helix DNA-binding domain"/>
    <property type="match status" value="1"/>
</dbReference>
<dbReference type="PANTHER" id="PTHR43133">
    <property type="entry name" value="RNA POLYMERASE ECF-TYPE SIGMA FACTO"/>
    <property type="match status" value="1"/>
</dbReference>
<dbReference type="PANTHER" id="PTHR43133:SF50">
    <property type="entry name" value="ECF RNA POLYMERASE SIGMA FACTOR SIGM"/>
    <property type="match status" value="1"/>
</dbReference>
<reference evidence="8 9" key="1">
    <citation type="journal article" date="2015" name="Int. J. Syst. Evol. Microbiol.">
        <title>Micromonospora costi sp. nov., isolated from a leaf of Costus speciosus.</title>
        <authorList>
            <person name="Thawai C."/>
        </authorList>
    </citation>
    <scope>NUCLEOTIDE SEQUENCE [LARGE SCALE GENOMIC DNA]</scope>
    <source>
        <strain evidence="8 9">CS1-12</strain>
    </source>
</reference>
<dbReference type="EMBL" id="RBAN01000001">
    <property type="protein sequence ID" value="RKN58545.1"/>
    <property type="molecule type" value="Genomic_DNA"/>
</dbReference>
<dbReference type="SUPFAM" id="SSF88946">
    <property type="entry name" value="Sigma2 domain of RNA polymerase sigma factors"/>
    <property type="match status" value="1"/>
</dbReference>
<evidence type="ECO:0000256" key="6">
    <source>
        <dbReference type="SAM" id="MobiDB-lite"/>
    </source>
</evidence>
<feature type="region of interest" description="Disordered" evidence="6">
    <location>
        <begin position="1"/>
        <end position="22"/>
    </location>
</feature>
<protein>
    <submittedName>
        <fullName evidence="8">SigE family RNA polymerase sigma factor</fullName>
    </submittedName>
</protein>
<dbReference type="InterPro" id="IPR014325">
    <property type="entry name" value="RNA_pol_sigma-E_actinobac"/>
</dbReference>
<name>A0A3B0ADD3_9ACTN</name>
<proteinExistence type="inferred from homology"/>
<dbReference type="OrthoDB" id="3783006at2"/>
<dbReference type="InterPro" id="IPR013324">
    <property type="entry name" value="RNA_pol_sigma_r3/r4-like"/>
</dbReference>
<dbReference type="GO" id="GO:0016987">
    <property type="term" value="F:sigma factor activity"/>
    <property type="evidence" value="ECO:0007669"/>
    <property type="project" value="UniProtKB-KW"/>
</dbReference>
<evidence type="ECO:0000256" key="2">
    <source>
        <dbReference type="ARBA" id="ARBA00023015"/>
    </source>
</evidence>
<dbReference type="InterPro" id="IPR039425">
    <property type="entry name" value="RNA_pol_sigma-70-like"/>
</dbReference>
<evidence type="ECO:0000313" key="9">
    <source>
        <dbReference type="Proteomes" id="UP000279968"/>
    </source>
</evidence>
<dbReference type="InterPro" id="IPR013325">
    <property type="entry name" value="RNA_pol_sigma_r2"/>
</dbReference>
<keyword evidence="9" id="KW-1185">Reference proteome</keyword>
<evidence type="ECO:0000256" key="4">
    <source>
        <dbReference type="ARBA" id="ARBA00023125"/>
    </source>
</evidence>
<evidence type="ECO:0000313" key="8">
    <source>
        <dbReference type="EMBL" id="RKN58545.1"/>
    </source>
</evidence>
<gene>
    <name evidence="8" type="ORF">D7193_08440</name>
</gene>
<dbReference type="InterPro" id="IPR036388">
    <property type="entry name" value="WH-like_DNA-bd_sf"/>
</dbReference>
<keyword evidence="3" id="KW-0731">Sigma factor</keyword>
<evidence type="ECO:0000259" key="7">
    <source>
        <dbReference type="Pfam" id="PF08281"/>
    </source>
</evidence>
<sequence length="185" mass="20726">MTTRPRPADGEGRLPVETSGGRAAGADAEFTDFVGSRMAHWRRTAFLMCGDWDRGDDILQRVLTELYRNWTRARRAEHPDALVRTMLLRRLLDDRRLRWTRVVLGATLPERQTEPVDPTERITLVGALRQVPPRQRAVLVLRYFQDLSVEETARALGCSTGTVKSQAAKGLNALRALLGPAPAGR</sequence>
<evidence type="ECO:0000256" key="5">
    <source>
        <dbReference type="ARBA" id="ARBA00023163"/>
    </source>
</evidence>
<dbReference type="Proteomes" id="UP000279968">
    <property type="component" value="Unassembled WGS sequence"/>
</dbReference>
<comment type="caution">
    <text evidence="8">The sequence shown here is derived from an EMBL/GenBank/DDBJ whole genome shotgun (WGS) entry which is preliminary data.</text>
</comment>
<feature type="domain" description="RNA polymerase sigma factor 70 region 4 type 2" evidence="7">
    <location>
        <begin position="125"/>
        <end position="174"/>
    </location>
</feature>
<organism evidence="8 9">
    <name type="scientific">Micromonospora costi</name>
    <dbReference type="NCBI Taxonomy" id="1530042"/>
    <lineage>
        <taxon>Bacteria</taxon>
        <taxon>Bacillati</taxon>
        <taxon>Actinomycetota</taxon>
        <taxon>Actinomycetes</taxon>
        <taxon>Micromonosporales</taxon>
        <taxon>Micromonosporaceae</taxon>
        <taxon>Micromonospora</taxon>
    </lineage>
</organism>
<dbReference type="SUPFAM" id="SSF88659">
    <property type="entry name" value="Sigma3 and sigma4 domains of RNA polymerase sigma factors"/>
    <property type="match status" value="1"/>
</dbReference>